<protein>
    <submittedName>
        <fullName evidence="2">Uncharacterized protein</fullName>
    </submittedName>
</protein>
<proteinExistence type="predicted"/>
<evidence type="ECO:0000256" key="1">
    <source>
        <dbReference type="SAM" id="MobiDB-lite"/>
    </source>
</evidence>
<evidence type="ECO:0000313" key="3">
    <source>
        <dbReference type="Proteomes" id="UP000187455"/>
    </source>
</evidence>
<dbReference type="Proteomes" id="UP000187455">
    <property type="component" value="Unassembled WGS sequence"/>
</dbReference>
<feature type="compositionally biased region" description="Low complexity" evidence="1">
    <location>
        <begin position="553"/>
        <end position="562"/>
    </location>
</feature>
<feature type="compositionally biased region" description="Low complexity" evidence="1">
    <location>
        <begin position="607"/>
        <end position="616"/>
    </location>
</feature>
<organism evidence="2 3">
    <name type="scientific">Smittium mucronatum</name>
    <dbReference type="NCBI Taxonomy" id="133383"/>
    <lineage>
        <taxon>Eukaryota</taxon>
        <taxon>Fungi</taxon>
        <taxon>Fungi incertae sedis</taxon>
        <taxon>Zoopagomycota</taxon>
        <taxon>Kickxellomycotina</taxon>
        <taxon>Harpellomycetes</taxon>
        <taxon>Harpellales</taxon>
        <taxon>Legeriomycetaceae</taxon>
        <taxon>Smittium</taxon>
    </lineage>
</organism>
<dbReference type="OrthoDB" id="10575362at2759"/>
<name>A0A1R0H4P0_9FUNG</name>
<keyword evidence="3" id="KW-1185">Reference proteome</keyword>
<accession>A0A1R0H4P0</accession>
<feature type="compositionally biased region" description="Low complexity" evidence="1">
    <location>
        <begin position="625"/>
        <end position="634"/>
    </location>
</feature>
<dbReference type="STRING" id="133383.A0A1R0H4P0"/>
<comment type="caution">
    <text evidence="2">The sequence shown here is derived from an EMBL/GenBank/DDBJ whole genome shotgun (WGS) entry which is preliminary data.</text>
</comment>
<feature type="region of interest" description="Disordered" evidence="1">
    <location>
        <begin position="538"/>
        <end position="634"/>
    </location>
</feature>
<reference evidence="2 3" key="1">
    <citation type="journal article" date="2016" name="Mol. Biol. Evol.">
        <title>Genome-Wide Survey of Gut Fungi (Harpellales) Reveals the First Horizontally Transferred Ubiquitin Gene from a Mosquito Host.</title>
        <authorList>
            <person name="Wang Y."/>
            <person name="White M.M."/>
            <person name="Kvist S."/>
            <person name="Moncalvo J.M."/>
        </authorList>
    </citation>
    <scope>NUCLEOTIDE SEQUENCE [LARGE SCALE GENOMIC DNA]</scope>
    <source>
        <strain evidence="2 3">ALG-7-W6</strain>
    </source>
</reference>
<feature type="compositionally biased region" description="Low complexity" evidence="1">
    <location>
        <begin position="570"/>
        <end position="580"/>
    </location>
</feature>
<evidence type="ECO:0000313" key="2">
    <source>
        <dbReference type="EMBL" id="OLY84135.1"/>
    </source>
</evidence>
<sequence>MNDCVPFAPYNTSTIKDLDLNKDNYQFYPFLNNKDSDNAFVPNDEMDFTFCKNSFTQEYQASEEICISDNKINENYYSINGGILISKDFKTLKGVYYVHNHQNNDEVDGTFNENLILYNVFSDSNKAFLNSNLLCSGSTCNLNEICTKSNETVLQRSSNDLLSLELRREIIDSNCVTYLGEVLGLKGSEDQKNVLYDQSQKIKIPCDGMAFELSFKLNTKTDIYFAITDKESFNSGEDIAGVIGVKSGEFGIGERKSIYFHPLYDDSDVTITIKLDSAGITLLLDSNVILNILSQDVACTSCLNSDSRFLYFGSSHDNGTVQEINIKCLNSDGSCNGNIKRDVLDTNQSSMIPSENTNIADSEQMCEYNLCCIDQLQGSKNLTSVLYDQNQRKTIPCASPNFDITFDLDQDSDIYFLISDSKGIDLSKSVVGKIGALTNEFYIGKQSNSVTYALEKNEFVTIQIVSNANGITIKADNVEVMTLKSSDVSYVDYLTGSEKYVYFGSVEDKISVHCVTIRCEKGNGTCDAPVYFISSTSSTTSTTTQEGYYQLPSSKSTTSTTTQEGYYQLPSSSPTTSTTTQEGYYQLPSSSSTTSTTMKEGYYQLPSSSSTTSTTTQEGYYQLPSSSSTTSTTTQAGYYQLPSSSTSTSTTMMQGYYQLPSSSSTTSTTTQEGYYQLPSSAFTTSTTTQKGYYQLPSLVSTTSTTTQAGYYQLPSSTSTTSTTTQEGYYQLPSLASTTSTTTQEGYYQLSSSSCTTSTTTQEGYYQLPSSAFTTSTTTQEGYYQLPSLVSTTSTTTQEGYYQLPSLALTTSTTIQTGYYQFQNPSTISTTTSASQQGYYKLPSSSSAFTTASLDNENQNQTLSTTSTTAIASLPQYSTGLEVMYQQTTNGYLNFENSIPSNDDYLSQNTNYLDNISPAALVTYVVPSVTLSSIKYIDQSNPILSTAPSTDYLNTYDTVPTILPAYLTYDSSYLSEYNILPMESGDLAYEESTDITLNQSAGANSNPNEAQQSNAEIFAQNLPDESGIVGKESLYVQNPLETAQLSILESETETVADNNIFSSGVGSTDASLEYSPESANYVDNSQDYESGVNDIPLNNLNEADYSYSDLYSNAGIIQENSINLASESKYNINLIEDLAQTQEIVAQNNQQSSVYQEGASYVYESITFQDFSASNLACERTRVLSDIIFDSPNAKQYDFDRPIAIPCREFEFSFNITSKSDIYISLSKFDGMISALDYMEARLGINSSIYSLKKGISVTRKDIDENISSNEIKKSITVKTSENVLYISVDGIPKIKYTLKSFEISKIYIAPSVGVAIVSNGVFVCNDSEYCDSNSKNNNSRNDEANATAVSKVNQKQKCNSNFEIPSMLLLSADKAADYSSYAPLSLPCTKGNFTYTSYVSSDSDLSIALYDKYEDLYTGNFINVLVGLKSDTSYIKSGVNKTQSVDGDSQTVNKFIKISYISKKLSVSVNRDLVAESFISNFVFSRVSISPLGGTASILDAAISCASDCQ</sequence>
<dbReference type="EMBL" id="LSSL01000607">
    <property type="protein sequence ID" value="OLY84135.1"/>
    <property type="molecule type" value="Genomic_DNA"/>
</dbReference>
<gene>
    <name evidence="2" type="ORF">AYI68_g1716</name>
</gene>